<gene>
    <name evidence="11" type="ORF">BV898_13573</name>
</gene>
<dbReference type="PROSITE" id="PS01287">
    <property type="entry name" value="RTC"/>
    <property type="match status" value="2"/>
</dbReference>
<dbReference type="Pfam" id="PF05189">
    <property type="entry name" value="RTC_insert"/>
    <property type="match status" value="2"/>
</dbReference>
<dbReference type="GO" id="GO:0003963">
    <property type="term" value="F:RNA-3'-phosphate cyclase activity"/>
    <property type="evidence" value="ECO:0007669"/>
    <property type="project" value="UniProtKB-EC"/>
</dbReference>
<feature type="domain" description="RNA 3'-terminal phosphate cyclase" evidence="9">
    <location>
        <begin position="393"/>
        <end position="718"/>
    </location>
</feature>
<keyword evidence="4" id="KW-0436">Ligase</keyword>
<comment type="function">
    <text evidence="8">Catalyzes the conversion of 3'-phosphate to a 2',3'-cyclic phosphodiester at the end of RNA. The mechanism of action of the enzyme occurs in 3 steps: (A) adenylation of the enzyme by ATP; (B) transfer of adenylate to an RNA-N3'P to produce RNA-N3'PP5'A; (C) and attack of the adjacent 2'-hydroxyl on the 3'-phosphorus in the diester linkage to produce the cyclic end product. Likely functions in some aspects of cellular RNA processing. Function plays an important role in regulating axon regeneration by inhibiting central nervous system (CNS) axon regeneration following optic nerve injury.</text>
</comment>
<sequence length="741" mass="78903">MAEVEDNFCEIDGSILEGGGQILRISVALSALTGRSLHISKIRAGRQKPGLSNQHMQGIELVGRICRGQLTGCSIRSEEIRLTPGVITAGEYTGDSITAGSISLLAQVALPCALFASGPTTLRLLGGTNVDFSPPIDYIQKVLLPTLKLFGVDADLTVVRRGYNPKGGGEILLKIQPLEHLKPVSLMERGDVIGLHIYSYVAGTLSESISQDSARVAEDAVKKALPGVQLKVSKTARKESAADAVGNGSGIFMWAETDKSRVLAGSAVGSKPTDAVKAAAMLVEHLKTGATVDEHLQDQLIIFMALAKGHSRYLSGPLSLHTQTAIYICEQILSIKFQIIPVANENVIVECDGIEPASVPSLSVFLFLAVIAIRRKMDGDRKEKFYDIDGSILEGGGQILRISVALSALTGRPLRIRKIRAGRKAPGLSNQHMQGIELVSRLCSGKLEGCALRSEELSLVPGTIMGGEYIGDSITAGSVSLLAQVALPCALFADGPTTFHLRGGTNADFAPPIDYLQKVLLPLLKRFGVHAELSIMRRGYYPKGGGEVVLKVTPVKHLTPLELVERGDIAGVHIYSYVAGQLPNRMSEEMAKWAEDEITKELGPVKVSKVVKREPEAAAVGTGSGIFIWAETSTGCLLAGNCNGSKQKPTHEVASEAAGMIVSGLKTGAAVDEHLQDQLIIFMALAKGRSRYLSGPLSLHTQTAIYVCEQILGLKFEVTSVGEGNVIVQCDGIGFENAHLS</sequence>
<dbReference type="AlphaFoldDB" id="A0A1W0WAA5"/>
<evidence type="ECO:0000256" key="7">
    <source>
        <dbReference type="ARBA" id="ARBA00032543"/>
    </source>
</evidence>
<evidence type="ECO:0000259" key="9">
    <source>
        <dbReference type="Pfam" id="PF01137"/>
    </source>
</evidence>
<dbReference type="InterPro" id="IPR013791">
    <property type="entry name" value="RNA3'-term_phos_cycl_insert"/>
</dbReference>
<reference evidence="12" key="1">
    <citation type="submission" date="2017-01" db="EMBL/GenBank/DDBJ databases">
        <title>Comparative genomics of anhydrobiosis in the tardigrade Hypsibius dujardini.</title>
        <authorList>
            <person name="Yoshida Y."/>
            <person name="Koutsovoulos G."/>
            <person name="Laetsch D."/>
            <person name="Stevens L."/>
            <person name="Kumar S."/>
            <person name="Horikawa D."/>
            <person name="Ishino K."/>
            <person name="Komine S."/>
            <person name="Tomita M."/>
            <person name="Blaxter M."/>
            <person name="Arakawa K."/>
        </authorList>
    </citation>
    <scope>NUCLEOTIDE SEQUENCE [LARGE SCALE GENOMIC DNA]</scope>
    <source>
        <strain evidence="12">Z151</strain>
    </source>
</reference>
<keyword evidence="5" id="KW-0547">Nucleotide-binding</keyword>
<comment type="catalytic activity">
    <reaction evidence="6">
        <text>a 3'-end 3'-phospho-ribonucleotide-RNA + ATP = a 3'-end 2',3'-cyclophospho-ribonucleotide-RNA + AMP + diphosphate</text>
        <dbReference type="Rhea" id="RHEA:23976"/>
        <dbReference type="Rhea" id="RHEA-COMP:10463"/>
        <dbReference type="Rhea" id="RHEA-COMP:10464"/>
        <dbReference type="ChEBI" id="CHEBI:30616"/>
        <dbReference type="ChEBI" id="CHEBI:33019"/>
        <dbReference type="ChEBI" id="CHEBI:83062"/>
        <dbReference type="ChEBI" id="CHEBI:83064"/>
        <dbReference type="ChEBI" id="CHEBI:456215"/>
        <dbReference type="EC" id="6.5.1.4"/>
    </reaction>
</comment>
<evidence type="ECO:0000256" key="5">
    <source>
        <dbReference type="ARBA" id="ARBA00022741"/>
    </source>
</evidence>
<name>A0A1W0WAA5_HYPEX</name>
<dbReference type="HAMAP" id="MF_00200">
    <property type="entry name" value="RTC"/>
    <property type="match status" value="2"/>
</dbReference>
<proteinExistence type="inferred from homology"/>
<dbReference type="SUPFAM" id="SSF55205">
    <property type="entry name" value="EPT/RTPC-like"/>
    <property type="match status" value="4"/>
</dbReference>
<dbReference type="InterPro" id="IPR036553">
    <property type="entry name" value="RPTC_insert"/>
</dbReference>
<evidence type="ECO:0000259" key="10">
    <source>
        <dbReference type="Pfam" id="PF05189"/>
    </source>
</evidence>
<keyword evidence="12" id="KW-1185">Reference proteome</keyword>
<dbReference type="GO" id="GO:0000166">
    <property type="term" value="F:nucleotide binding"/>
    <property type="evidence" value="ECO:0007669"/>
    <property type="project" value="UniProtKB-KW"/>
</dbReference>
<dbReference type="InterPro" id="IPR000228">
    <property type="entry name" value="RNA3'_term_phos_cyc"/>
</dbReference>
<comment type="similarity">
    <text evidence="1">Belongs to the RNA 3'-terminal cyclase family. Type 1 subfamily.</text>
</comment>
<evidence type="ECO:0000256" key="8">
    <source>
        <dbReference type="ARBA" id="ARBA00045867"/>
    </source>
</evidence>
<evidence type="ECO:0000256" key="4">
    <source>
        <dbReference type="ARBA" id="ARBA00022598"/>
    </source>
</evidence>
<feature type="domain" description="RNA 3'-terminal phosphate cyclase insert" evidence="10">
    <location>
        <begin position="564"/>
        <end position="663"/>
    </location>
</feature>
<dbReference type="GO" id="GO:0006396">
    <property type="term" value="P:RNA processing"/>
    <property type="evidence" value="ECO:0007669"/>
    <property type="project" value="InterPro"/>
</dbReference>
<accession>A0A1W0WAA5</accession>
<dbReference type="InterPro" id="IPR020719">
    <property type="entry name" value="RNA3'_term_phos_cycl-like_CS"/>
</dbReference>
<evidence type="ECO:0000313" key="11">
    <source>
        <dbReference type="EMBL" id="OQV12156.1"/>
    </source>
</evidence>
<evidence type="ECO:0000256" key="6">
    <source>
        <dbReference type="ARBA" id="ARBA00024481"/>
    </source>
</evidence>
<dbReference type="Pfam" id="PF01137">
    <property type="entry name" value="RTC"/>
    <property type="match status" value="2"/>
</dbReference>
<dbReference type="InterPro" id="IPR037136">
    <property type="entry name" value="RNA3'_phos_cyclase_dom_sf"/>
</dbReference>
<comment type="caution">
    <text evidence="11">The sequence shown here is derived from an EMBL/GenBank/DDBJ whole genome shotgun (WGS) entry which is preliminary data.</text>
</comment>
<feature type="domain" description="RNA 3'-terminal phosphate cyclase" evidence="9">
    <location>
        <begin position="16"/>
        <end position="339"/>
    </location>
</feature>
<dbReference type="OrthoDB" id="25029at2759"/>
<dbReference type="PANTHER" id="PTHR11096">
    <property type="entry name" value="RNA 3' TERMINAL PHOSPHATE CYCLASE"/>
    <property type="match status" value="1"/>
</dbReference>
<dbReference type="FunFam" id="3.30.360.20:FF:000002">
    <property type="entry name" value="RNA terminal phosphate cyclase-like 1"/>
    <property type="match status" value="1"/>
</dbReference>
<dbReference type="Gene3D" id="3.30.360.20">
    <property type="entry name" value="RNA 3'-terminal phosphate cyclase, insert domain"/>
    <property type="match status" value="2"/>
</dbReference>
<protein>
    <recommendedName>
        <fullName evidence="3">RNA 3'-terminal phosphate cyclase</fullName>
        <ecNumber evidence="2">6.5.1.4</ecNumber>
    </recommendedName>
    <alternativeName>
        <fullName evidence="7">RNA terminal phosphate cyclase domain-containing protein 1</fullName>
    </alternativeName>
</protein>
<evidence type="ECO:0000313" key="12">
    <source>
        <dbReference type="Proteomes" id="UP000192578"/>
    </source>
</evidence>
<dbReference type="GO" id="GO:0005634">
    <property type="term" value="C:nucleus"/>
    <property type="evidence" value="ECO:0007669"/>
    <property type="project" value="TreeGrafter"/>
</dbReference>
<dbReference type="EMBL" id="MTYJ01000152">
    <property type="protein sequence ID" value="OQV12156.1"/>
    <property type="molecule type" value="Genomic_DNA"/>
</dbReference>
<dbReference type="CDD" id="cd00874">
    <property type="entry name" value="RNA_Cyclase_Class_II"/>
    <property type="match status" value="1"/>
</dbReference>
<dbReference type="Gene3D" id="3.65.10.20">
    <property type="entry name" value="RNA 3'-terminal phosphate cyclase domain"/>
    <property type="match status" value="2"/>
</dbReference>
<dbReference type="PANTHER" id="PTHR11096:SF0">
    <property type="entry name" value="RNA 3'-TERMINAL PHOSPHATE CYCLASE"/>
    <property type="match status" value="1"/>
</dbReference>
<dbReference type="EC" id="6.5.1.4" evidence="2"/>
<dbReference type="SUPFAM" id="SSF52913">
    <property type="entry name" value="RNA 3'-terminal phosphate cyclase, RPTC, insert domain"/>
    <property type="match status" value="1"/>
</dbReference>
<organism evidence="11 12">
    <name type="scientific">Hypsibius exemplaris</name>
    <name type="common">Freshwater tardigrade</name>
    <dbReference type="NCBI Taxonomy" id="2072580"/>
    <lineage>
        <taxon>Eukaryota</taxon>
        <taxon>Metazoa</taxon>
        <taxon>Ecdysozoa</taxon>
        <taxon>Tardigrada</taxon>
        <taxon>Eutardigrada</taxon>
        <taxon>Parachela</taxon>
        <taxon>Hypsibioidea</taxon>
        <taxon>Hypsibiidae</taxon>
        <taxon>Hypsibius</taxon>
    </lineage>
</organism>
<dbReference type="InterPro" id="IPR013792">
    <property type="entry name" value="RNA3'P_cycl/enolpyr_Trfase_a/b"/>
</dbReference>
<evidence type="ECO:0000256" key="2">
    <source>
        <dbReference type="ARBA" id="ARBA00012725"/>
    </source>
</evidence>
<dbReference type="Proteomes" id="UP000192578">
    <property type="component" value="Unassembled WGS sequence"/>
</dbReference>
<feature type="domain" description="RNA 3'-terminal phosphate cyclase insert" evidence="10">
    <location>
        <begin position="188"/>
        <end position="286"/>
    </location>
</feature>
<evidence type="ECO:0000256" key="1">
    <source>
        <dbReference type="ARBA" id="ARBA00009206"/>
    </source>
</evidence>
<dbReference type="InterPro" id="IPR023797">
    <property type="entry name" value="RNA3'_phos_cyclase_dom"/>
</dbReference>
<dbReference type="NCBIfam" id="TIGR03399">
    <property type="entry name" value="RNA_3prim_cycl"/>
    <property type="match status" value="2"/>
</dbReference>
<dbReference type="InterPro" id="IPR017770">
    <property type="entry name" value="RNA3'_term_phos_cyc_type_1"/>
</dbReference>
<evidence type="ECO:0000256" key="3">
    <source>
        <dbReference type="ARBA" id="ARBA00021428"/>
    </source>
</evidence>